<dbReference type="Pfam" id="PF13607">
    <property type="entry name" value="Succ_CoA_lig"/>
    <property type="match status" value="1"/>
</dbReference>
<evidence type="ECO:0000313" key="2">
    <source>
        <dbReference type="EMBL" id="GGD31648.1"/>
    </source>
</evidence>
<dbReference type="Proteomes" id="UP000633205">
    <property type="component" value="Unassembled WGS sequence"/>
</dbReference>
<evidence type="ECO:0000259" key="1">
    <source>
        <dbReference type="SMART" id="SM00881"/>
    </source>
</evidence>
<reference evidence="2" key="2">
    <citation type="submission" date="2020-09" db="EMBL/GenBank/DDBJ databases">
        <authorList>
            <person name="Sun Q."/>
            <person name="Zhou Y."/>
        </authorList>
    </citation>
    <scope>NUCLEOTIDE SEQUENCE</scope>
    <source>
        <strain evidence="2">CGMCC 1.15152</strain>
    </source>
</reference>
<dbReference type="Pfam" id="PF13380">
    <property type="entry name" value="CoA_binding_2"/>
    <property type="match status" value="1"/>
</dbReference>
<sequence length="479" mass="49962">MPLVAPRVIAVAGASTSGNAQGNTFLRQLEEAGFDGTVVVIHPSATSVDGYAAVPSLADVPETVDYAYVAVPSRSVPALIASGAGRVRFAQVISSGFGEGDGVGVDLANELLRVARETGTRIVGPNSLGTHSPRGGMSFVGGASAPDGTISVASQSGGLSVDMIRRGRSLGLDFRSVVSVGNALDVDPIELAEYYLADPGTTAIGLYLEYLPDGRRFVDLLRRSAGTKPIVVLKGGLTAQGNRAAASHTGAAATDERLWRGLARQFGITLVETMDEYLHSLLAFQDLARAPRANARDVVLLGNGGGVSVLAADQFARADLAVPPVSDELLRAAETIPFPPGASVLNPIDLPAGVFASEGGALCESLLRLVLERDAPGGIVVHLNLGAMLQGPVYLAGFRGFLTAALPMLREHRDQSLPVLVLNSDGSAEADELRRSLTSEAREWRIPVVTGFAGAIRILSTLYEHESRMLHTEATTSVG</sequence>
<dbReference type="AlphaFoldDB" id="A0A916Y5I8"/>
<organism evidence="2 3">
    <name type="scientific">Microbacterium faecale</name>
    <dbReference type="NCBI Taxonomy" id="1804630"/>
    <lineage>
        <taxon>Bacteria</taxon>
        <taxon>Bacillati</taxon>
        <taxon>Actinomycetota</taxon>
        <taxon>Actinomycetes</taxon>
        <taxon>Micrococcales</taxon>
        <taxon>Microbacteriaceae</taxon>
        <taxon>Microbacterium</taxon>
    </lineage>
</organism>
<dbReference type="SUPFAM" id="SSF51735">
    <property type="entry name" value="NAD(P)-binding Rossmann-fold domains"/>
    <property type="match status" value="1"/>
</dbReference>
<dbReference type="InterPro" id="IPR032875">
    <property type="entry name" value="Succ_CoA_lig_flav_dom"/>
</dbReference>
<dbReference type="InterPro" id="IPR036291">
    <property type="entry name" value="NAD(P)-bd_dom_sf"/>
</dbReference>
<dbReference type="SMART" id="SM00881">
    <property type="entry name" value="CoA_binding"/>
    <property type="match status" value="1"/>
</dbReference>
<reference evidence="2" key="1">
    <citation type="journal article" date="2014" name="Int. J. Syst. Evol. Microbiol.">
        <title>Complete genome sequence of Corynebacterium casei LMG S-19264T (=DSM 44701T), isolated from a smear-ripened cheese.</title>
        <authorList>
            <consortium name="US DOE Joint Genome Institute (JGI-PGF)"/>
            <person name="Walter F."/>
            <person name="Albersmeier A."/>
            <person name="Kalinowski J."/>
            <person name="Ruckert C."/>
        </authorList>
    </citation>
    <scope>NUCLEOTIDE SEQUENCE</scope>
    <source>
        <strain evidence="2">CGMCC 1.15152</strain>
    </source>
</reference>
<dbReference type="SUPFAM" id="SSF52210">
    <property type="entry name" value="Succinyl-CoA synthetase domains"/>
    <property type="match status" value="2"/>
</dbReference>
<dbReference type="PANTHER" id="PTHR42793">
    <property type="entry name" value="COA BINDING DOMAIN CONTAINING PROTEIN"/>
    <property type="match status" value="1"/>
</dbReference>
<protein>
    <recommendedName>
        <fullName evidence="1">CoA-binding domain-containing protein</fullName>
    </recommendedName>
</protein>
<gene>
    <name evidence="2" type="ORF">GCM10010915_09970</name>
</gene>
<comment type="caution">
    <text evidence="2">The sequence shown here is derived from an EMBL/GenBank/DDBJ whole genome shotgun (WGS) entry which is preliminary data.</text>
</comment>
<feature type="domain" description="CoA-binding" evidence="1">
    <location>
        <begin position="3"/>
        <end position="97"/>
    </location>
</feature>
<keyword evidence="3" id="KW-1185">Reference proteome</keyword>
<dbReference type="Gene3D" id="3.40.50.261">
    <property type="entry name" value="Succinyl-CoA synthetase domains"/>
    <property type="match status" value="2"/>
</dbReference>
<dbReference type="InterPro" id="IPR003781">
    <property type="entry name" value="CoA-bd"/>
</dbReference>
<evidence type="ECO:0000313" key="3">
    <source>
        <dbReference type="Proteomes" id="UP000633205"/>
    </source>
</evidence>
<dbReference type="EMBL" id="BMHO01000001">
    <property type="protein sequence ID" value="GGD31648.1"/>
    <property type="molecule type" value="Genomic_DNA"/>
</dbReference>
<dbReference type="Gene3D" id="3.40.50.720">
    <property type="entry name" value="NAD(P)-binding Rossmann-like Domain"/>
    <property type="match status" value="1"/>
</dbReference>
<dbReference type="PANTHER" id="PTHR42793:SF1">
    <property type="entry name" value="PEPTIDYL-LYSINE N-ACETYLTRANSFERASE PATZ"/>
    <property type="match status" value="1"/>
</dbReference>
<dbReference type="InterPro" id="IPR016102">
    <property type="entry name" value="Succinyl-CoA_synth-like"/>
</dbReference>
<proteinExistence type="predicted"/>
<accession>A0A916Y5I8</accession>
<name>A0A916Y5I8_9MICO</name>